<sequence length="449" mass="50673">MILKFLLCFILASLPILVVANSFKDDDFADIRGPYCENIGCCRERKDSCSVPVLGTLCYCDEFCNSTRVDDCCPDYWSHCRGIPYPQPPPGPVIGCTYRDRALFLNQTVQDNCNKCVCERGANEPVLRCEQNVCLVDTNIIETINRNPENYGWTATNYSQFWGHTLEEGVQYRLGTLPPQRFVMTMNPVKRIYDPNSLPREFDSTEVWSGLITGIQDQGWCGSSWAISTAAVASDRYGIVSKGKEAVKLSAQNLISCDTQGQQSCSGGHLDRAWSFTKAYGLVDEDCFPYVARNERCTIKRRGSLESAGCRLPSFSDRRGRYTVGPAYRLGNETDIMYEITKSGPVQATIKVYQDLFSYAGGIYKLSDLALNKKQGYHSVRIIGWGEEKTYRGIEKYWKVANSWGMDWGEEGYFRIARGTNECEIESFVLASWPHISRRILLSNEINGN</sequence>
<name>A0A7M4CBG6_9CUCU</name>
<dbReference type="EMBL" id="MN788289">
    <property type="protein sequence ID" value="QOD39442.1"/>
    <property type="molecule type" value="mRNA"/>
</dbReference>
<reference evidence="5" key="1">
    <citation type="submission" date="2019-12" db="EMBL/GenBank/DDBJ databases">
        <authorList>
            <person name="Yan Z."/>
        </authorList>
    </citation>
    <scope>NUCLEOTIDE SEQUENCE</scope>
</reference>
<feature type="domain" description="SMB" evidence="4">
    <location>
        <begin position="38"/>
        <end position="85"/>
    </location>
</feature>
<evidence type="ECO:0000259" key="4">
    <source>
        <dbReference type="PROSITE" id="PS50958"/>
    </source>
</evidence>
<evidence type="ECO:0000256" key="2">
    <source>
        <dbReference type="ARBA" id="ARBA00023157"/>
    </source>
</evidence>
<dbReference type="Pfam" id="PF00112">
    <property type="entry name" value="Peptidase_C1"/>
    <property type="match status" value="1"/>
</dbReference>
<protein>
    <submittedName>
        <fullName evidence="5">Cathepsin B</fullName>
    </submittedName>
</protein>
<keyword evidence="2" id="KW-1015">Disulfide bond</keyword>
<organism evidence="5">
    <name type="scientific">Ophraella communa</name>
    <dbReference type="NCBI Taxonomy" id="38162"/>
    <lineage>
        <taxon>Eukaryota</taxon>
        <taxon>Metazoa</taxon>
        <taxon>Ecdysozoa</taxon>
        <taxon>Arthropoda</taxon>
        <taxon>Hexapoda</taxon>
        <taxon>Insecta</taxon>
        <taxon>Pterygota</taxon>
        <taxon>Neoptera</taxon>
        <taxon>Endopterygota</taxon>
        <taxon>Coleoptera</taxon>
        <taxon>Polyphaga</taxon>
        <taxon>Cucujiformia</taxon>
        <taxon>Chrysomeloidea</taxon>
        <taxon>Chrysomelidae</taxon>
        <taxon>Galerucinae</taxon>
        <taxon>Schematizites</taxon>
        <taxon>Ophraella</taxon>
    </lineage>
</organism>
<feature type="chain" id="PRO_5029723367" evidence="3">
    <location>
        <begin position="21"/>
        <end position="449"/>
    </location>
</feature>
<dbReference type="PROSITE" id="PS50958">
    <property type="entry name" value="SMB_2"/>
    <property type="match status" value="1"/>
</dbReference>
<dbReference type="PROSITE" id="PS00639">
    <property type="entry name" value="THIOL_PROTEASE_HIS"/>
    <property type="match status" value="1"/>
</dbReference>
<keyword evidence="3" id="KW-0732">Signal</keyword>
<dbReference type="InterPro" id="IPR000668">
    <property type="entry name" value="Peptidase_C1A_C"/>
</dbReference>
<evidence type="ECO:0000313" key="5">
    <source>
        <dbReference type="EMBL" id="QOD39442.1"/>
    </source>
</evidence>
<dbReference type="SUPFAM" id="SSF54001">
    <property type="entry name" value="Cysteine proteinases"/>
    <property type="match status" value="1"/>
</dbReference>
<accession>A0A7M4CBG6</accession>
<dbReference type="GO" id="GO:0008234">
    <property type="term" value="F:cysteine-type peptidase activity"/>
    <property type="evidence" value="ECO:0007669"/>
    <property type="project" value="InterPro"/>
</dbReference>
<dbReference type="PANTHER" id="PTHR12411">
    <property type="entry name" value="CYSTEINE PROTEASE FAMILY C1-RELATED"/>
    <property type="match status" value="1"/>
</dbReference>
<dbReference type="Gene3D" id="3.90.70.10">
    <property type="entry name" value="Cysteine proteinases"/>
    <property type="match status" value="1"/>
</dbReference>
<gene>
    <name evidence="5" type="primary">CBP</name>
</gene>
<dbReference type="InterPro" id="IPR001212">
    <property type="entry name" value="Somatomedin_B_dom"/>
</dbReference>
<feature type="signal peptide" evidence="3">
    <location>
        <begin position="1"/>
        <end position="20"/>
    </location>
</feature>
<comment type="similarity">
    <text evidence="1">Belongs to the peptidase C1 family.</text>
</comment>
<dbReference type="PRINTS" id="PR00705">
    <property type="entry name" value="PAPAIN"/>
</dbReference>
<dbReference type="CDD" id="cd02620">
    <property type="entry name" value="Peptidase_C1A_CathepsinB"/>
    <property type="match status" value="1"/>
</dbReference>
<proteinExistence type="evidence at transcript level"/>
<dbReference type="AlphaFoldDB" id="A0A7M4CBG6"/>
<dbReference type="InterPro" id="IPR013128">
    <property type="entry name" value="Peptidase_C1A"/>
</dbReference>
<dbReference type="InterPro" id="IPR038765">
    <property type="entry name" value="Papain-like_cys_pep_sf"/>
</dbReference>
<dbReference type="GO" id="GO:0006508">
    <property type="term" value="P:proteolysis"/>
    <property type="evidence" value="ECO:0007669"/>
    <property type="project" value="InterPro"/>
</dbReference>
<evidence type="ECO:0000256" key="1">
    <source>
        <dbReference type="ARBA" id="ARBA00008455"/>
    </source>
</evidence>
<evidence type="ECO:0000256" key="3">
    <source>
        <dbReference type="SAM" id="SignalP"/>
    </source>
</evidence>
<dbReference type="InterPro" id="IPR025660">
    <property type="entry name" value="Pept_his_AS"/>
</dbReference>
<dbReference type="SMART" id="SM00645">
    <property type="entry name" value="Pept_C1"/>
    <property type="match status" value="1"/>
</dbReference>